<evidence type="ECO:0000259" key="1">
    <source>
        <dbReference type="Pfam" id="PF12766"/>
    </source>
</evidence>
<keyword evidence="3" id="KW-1185">Reference proteome</keyword>
<dbReference type="GO" id="GO:0010181">
    <property type="term" value="F:FMN binding"/>
    <property type="evidence" value="ECO:0007669"/>
    <property type="project" value="InterPro"/>
</dbReference>
<dbReference type="InterPro" id="IPR012349">
    <property type="entry name" value="Split_barrel_FMN-bd"/>
</dbReference>
<sequence length="277" mass="31749">MVSLSPAWKTLILNQLKANIALQGPTATYASLSTVRADNTPANRTVVLRGFAGESHEEETGWESDLLTITCDKRSAKMEQLLNNPNVEINWFMCGTKEQFRLRGRLFPYGHGIGPEPSLDRHIAPKAQAKKVTDGEDEDNLADKLSQASKSFLKRIKSRLHRHKKTKEEEVEEEFDWEAERLRQWHALGDELRATFSWPKSCEALNTTTERVSKLAIHTTDDKGWFVNDDPEHQALLERAYENFVVLFLEVDEMDHLVLETGERTLYKDQETIRLNA</sequence>
<dbReference type="OrthoDB" id="434253at2759"/>
<evidence type="ECO:0000313" key="3">
    <source>
        <dbReference type="Proteomes" id="UP000605846"/>
    </source>
</evidence>
<gene>
    <name evidence="2" type="ORF">EC973_000585</name>
</gene>
<organism evidence="2 3">
    <name type="scientific">Apophysomyces ossiformis</name>
    <dbReference type="NCBI Taxonomy" id="679940"/>
    <lineage>
        <taxon>Eukaryota</taxon>
        <taxon>Fungi</taxon>
        <taxon>Fungi incertae sedis</taxon>
        <taxon>Mucoromycota</taxon>
        <taxon>Mucoromycotina</taxon>
        <taxon>Mucoromycetes</taxon>
        <taxon>Mucorales</taxon>
        <taxon>Mucorineae</taxon>
        <taxon>Mucoraceae</taxon>
        <taxon>Apophysomyces</taxon>
    </lineage>
</organism>
<dbReference type="PANTHER" id="PTHR28243">
    <property type="entry name" value="AGL049CP"/>
    <property type="match status" value="1"/>
</dbReference>
<dbReference type="Proteomes" id="UP000605846">
    <property type="component" value="Unassembled WGS sequence"/>
</dbReference>
<accession>A0A8H7BKM8</accession>
<comment type="caution">
    <text evidence="2">The sequence shown here is derived from an EMBL/GenBank/DDBJ whole genome shotgun (WGS) entry which is preliminary data.</text>
</comment>
<dbReference type="EMBL" id="JABAYA010000109">
    <property type="protein sequence ID" value="KAF7724872.1"/>
    <property type="molecule type" value="Genomic_DNA"/>
</dbReference>
<proteinExistence type="predicted"/>
<dbReference type="AlphaFoldDB" id="A0A8H7BKM8"/>
<dbReference type="SUPFAM" id="SSF50475">
    <property type="entry name" value="FMN-binding split barrel"/>
    <property type="match status" value="1"/>
</dbReference>
<reference evidence="2" key="1">
    <citation type="submission" date="2020-01" db="EMBL/GenBank/DDBJ databases">
        <title>Genome Sequencing of Three Apophysomyces-Like Fungal Strains Confirms a Novel Fungal Genus in the Mucoromycota with divergent Burkholderia-like Endosymbiotic Bacteria.</title>
        <authorList>
            <person name="Stajich J.E."/>
            <person name="Macias A.M."/>
            <person name="Carter-House D."/>
            <person name="Lovett B."/>
            <person name="Kasson L.R."/>
            <person name="Berry K."/>
            <person name="Grigoriev I."/>
            <person name="Chang Y."/>
            <person name="Spatafora J."/>
            <person name="Kasson M.T."/>
        </authorList>
    </citation>
    <scope>NUCLEOTIDE SEQUENCE</scope>
    <source>
        <strain evidence="2">NRRL A-21654</strain>
    </source>
</reference>
<dbReference type="Pfam" id="PF12766">
    <property type="entry name" value="Pyridox_oxase_2"/>
    <property type="match status" value="1"/>
</dbReference>
<evidence type="ECO:0000313" key="2">
    <source>
        <dbReference type="EMBL" id="KAF7724872.1"/>
    </source>
</evidence>
<name>A0A8H7BKM8_9FUNG</name>
<protein>
    <recommendedName>
        <fullName evidence="1">Pyridoxamine 5'-phosphate oxidase Alr4036 family FMN-binding domain-containing protein</fullName>
    </recommendedName>
</protein>
<feature type="domain" description="Pyridoxamine 5'-phosphate oxidase Alr4036 family FMN-binding" evidence="1">
    <location>
        <begin position="6"/>
        <end position="107"/>
    </location>
</feature>
<dbReference type="Gene3D" id="2.30.110.10">
    <property type="entry name" value="Electron Transport, Fmn-binding Protein, Chain A"/>
    <property type="match status" value="1"/>
</dbReference>
<dbReference type="InterPro" id="IPR024624">
    <property type="entry name" value="Pyridox_Oxase_Alr4036_FMN-bd"/>
</dbReference>
<dbReference type="PANTHER" id="PTHR28243:SF1">
    <property type="entry name" value="PYRIDOXAMINE 5'-PHOSPHATE OXIDASE ALR4036 FAMILY FMN-BINDING DOMAIN-CONTAINING PROTEIN"/>
    <property type="match status" value="1"/>
</dbReference>